<evidence type="ECO:0000256" key="1">
    <source>
        <dbReference type="SAM" id="MobiDB-lite"/>
    </source>
</evidence>
<proteinExistence type="predicted"/>
<gene>
    <name evidence="2" type="ORF">BDV30DRAFT_204751</name>
</gene>
<feature type="compositionally biased region" description="Polar residues" evidence="1">
    <location>
        <begin position="36"/>
        <end position="52"/>
    </location>
</feature>
<keyword evidence="3" id="KW-1185">Reference proteome</keyword>
<evidence type="ECO:0000313" key="2">
    <source>
        <dbReference type="EMBL" id="KAB8277595.1"/>
    </source>
</evidence>
<reference evidence="2 3" key="1">
    <citation type="submission" date="2019-04" db="EMBL/GenBank/DDBJ databases">
        <title>Fungal friends and foes A comparative genomics study of 23 Aspergillus species from section Flavi.</title>
        <authorList>
            <consortium name="DOE Joint Genome Institute"/>
            <person name="Kjaerbolling I."/>
            <person name="Vesth T.C."/>
            <person name="Frisvad J.C."/>
            <person name="Nybo J.L."/>
            <person name="Theobald S."/>
            <person name="Kildgaard S."/>
            <person name="Petersen T.I."/>
            <person name="Kuo A."/>
            <person name="Sato A."/>
            <person name="Lyhne E.K."/>
            <person name="Kogle M.E."/>
            <person name="Wiebenga A."/>
            <person name="Kun R.S."/>
            <person name="Lubbers R.J."/>
            <person name="Makela M.R."/>
            <person name="Barry K."/>
            <person name="Chovatia M."/>
            <person name="Clum A."/>
            <person name="Daum C."/>
            <person name="Haridas S."/>
            <person name="He G."/>
            <person name="LaButti K."/>
            <person name="Lipzen A."/>
            <person name="Mondo S."/>
            <person name="Pangilinan J."/>
            <person name="Riley R."/>
            <person name="Salamov A."/>
            <person name="Simmons B.A."/>
            <person name="Magnuson J.K."/>
            <person name="Henrissat B."/>
            <person name="Mortensen U.H."/>
            <person name="Larsen T.O."/>
            <person name="De vries R.P."/>
            <person name="Grigoriev I.V."/>
            <person name="Machida M."/>
            <person name="Baker S.E."/>
            <person name="Andersen M.R."/>
        </authorList>
    </citation>
    <scope>NUCLEOTIDE SEQUENCE [LARGE SCALE GENOMIC DNA]</scope>
    <source>
        <strain evidence="2 3">CBS 117635</strain>
    </source>
</reference>
<accession>A0A5N6JFE8</accession>
<dbReference type="AlphaFoldDB" id="A0A5N6JFE8"/>
<evidence type="ECO:0000313" key="3">
    <source>
        <dbReference type="Proteomes" id="UP000326289"/>
    </source>
</evidence>
<feature type="region of interest" description="Disordered" evidence="1">
    <location>
        <begin position="36"/>
        <end position="56"/>
    </location>
</feature>
<name>A0A5N6JFE8_9EURO</name>
<protein>
    <submittedName>
        <fullName evidence="2">Uncharacterized protein</fullName>
    </submittedName>
</protein>
<dbReference type="Proteomes" id="UP000326289">
    <property type="component" value="Unassembled WGS sequence"/>
</dbReference>
<organism evidence="2 3">
    <name type="scientific">Aspergillus minisclerotigenes</name>
    <dbReference type="NCBI Taxonomy" id="656917"/>
    <lineage>
        <taxon>Eukaryota</taxon>
        <taxon>Fungi</taxon>
        <taxon>Dikarya</taxon>
        <taxon>Ascomycota</taxon>
        <taxon>Pezizomycotina</taxon>
        <taxon>Eurotiomycetes</taxon>
        <taxon>Eurotiomycetidae</taxon>
        <taxon>Eurotiales</taxon>
        <taxon>Aspergillaceae</taxon>
        <taxon>Aspergillus</taxon>
        <taxon>Aspergillus subgen. Circumdati</taxon>
    </lineage>
</organism>
<dbReference type="EMBL" id="ML732771">
    <property type="protein sequence ID" value="KAB8277595.1"/>
    <property type="molecule type" value="Genomic_DNA"/>
</dbReference>
<sequence length="89" mass="9739">MIPQAAFHTEIVLSTTVLSVSTCMYVPYVNDTYGKHTTSQQPLPSAKSSDLSQTEEEANGPFAFVARLHPGVKSSLFWPPSWHGTVGSW</sequence>